<organism evidence="1 2">
    <name type="scientific">Paenibacillus agilis</name>
    <dbReference type="NCBI Taxonomy" id="3020863"/>
    <lineage>
        <taxon>Bacteria</taxon>
        <taxon>Bacillati</taxon>
        <taxon>Bacillota</taxon>
        <taxon>Bacilli</taxon>
        <taxon>Bacillales</taxon>
        <taxon>Paenibacillaceae</taxon>
        <taxon>Paenibacillus</taxon>
    </lineage>
</organism>
<sequence>MSEQELLELLLLKMWKDNGISEVFKYKNRIHIYRGDLPSIELFNDLTYRLFQDVEDIAKHADSIPDDYKVSIEELIKVRV</sequence>
<evidence type="ECO:0000313" key="1">
    <source>
        <dbReference type="EMBL" id="TVX85611.1"/>
    </source>
</evidence>
<proteinExistence type="predicted"/>
<dbReference type="AlphaFoldDB" id="A0A559ID60"/>
<comment type="caution">
    <text evidence="1">The sequence shown here is derived from an EMBL/GenBank/DDBJ whole genome shotgun (WGS) entry which is preliminary data.</text>
</comment>
<dbReference type="OrthoDB" id="2661547at2"/>
<keyword evidence="2" id="KW-1185">Reference proteome</keyword>
<reference evidence="1 2" key="1">
    <citation type="submission" date="2019-07" db="EMBL/GenBank/DDBJ databases">
        <authorList>
            <person name="Kim J."/>
        </authorList>
    </citation>
    <scope>NUCLEOTIDE SEQUENCE [LARGE SCALE GENOMIC DNA]</scope>
    <source>
        <strain evidence="1 2">N4</strain>
    </source>
</reference>
<gene>
    <name evidence="1" type="ORF">FPZ44_24985</name>
</gene>
<evidence type="ECO:0000313" key="2">
    <source>
        <dbReference type="Proteomes" id="UP000318102"/>
    </source>
</evidence>
<dbReference type="EMBL" id="VNJK01000007">
    <property type="protein sequence ID" value="TVX85611.1"/>
    <property type="molecule type" value="Genomic_DNA"/>
</dbReference>
<protein>
    <submittedName>
        <fullName evidence="1">Uncharacterized protein</fullName>
    </submittedName>
</protein>
<accession>A0A559ID60</accession>
<dbReference type="RefSeq" id="WP_144995151.1">
    <property type="nucleotide sequence ID" value="NZ_VNJK01000007.1"/>
</dbReference>
<name>A0A559ID60_9BACL</name>
<dbReference type="Proteomes" id="UP000318102">
    <property type="component" value="Unassembled WGS sequence"/>
</dbReference>